<dbReference type="Proteomes" id="UP000244077">
    <property type="component" value="Unassembled WGS sequence"/>
</dbReference>
<reference evidence="1 2" key="1">
    <citation type="submission" date="2018-04" db="EMBL/GenBank/DDBJ databases">
        <title>Genomic Encyclopedia of Archaeal and Bacterial Type Strains, Phase II (KMG-II): from individual species to whole genera.</title>
        <authorList>
            <person name="Goeker M."/>
        </authorList>
    </citation>
    <scope>NUCLEOTIDE SEQUENCE [LARGE SCALE GENOMIC DNA]</scope>
    <source>
        <strain evidence="1 2">DSM 100434</strain>
    </source>
</reference>
<accession>A0A2T5HBK2</accession>
<protein>
    <submittedName>
        <fullName evidence="1">Uncharacterized protein</fullName>
    </submittedName>
</protein>
<keyword evidence="2" id="KW-1185">Reference proteome</keyword>
<proteinExistence type="predicted"/>
<dbReference type="AlphaFoldDB" id="A0A2T5HBK2"/>
<dbReference type="EMBL" id="QAOH01000013">
    <property type="protein sequence ID" value="PTQ68955.1"/>
    <property type="molecule type" value="Genomic_DNA"/>
</dbReference>
<evidence type="ECO:0000313" key="1">
    <source>
        <dbReference type="EMBL" id="PTQ68955.1"/>
    </source>
</evidence>
<evidence type="ECO:0000313" key="2">
    <source>
        <dbReference type="Proteomes" id="UP000244077"/>
    </source>
</evidence>
<gene>
    <name evidence="1" type="ORF">C8N42_11398</name>
</gene>
<dbReference type="RefSeq" id="WP_170109322.1">
    <property type="nucleotide sequence ID" value="NZ_QAOH01000013.1"/>
</dbReference>
<name>A0A2T5HBK2_9RHOB</name>
<sequence>MVPFFPINLPKIDPQAQSLFRDEIGFYEEELQRVEAAEPPWWRRLGFWLRHTGEK</sequence>
<comment type="caution">
    <text evidence="1">The sequence shown here is derived from an EMBL/GenBank/DDBJ whole genome shotgun (WGS) entry which is preliminary data.</text>
</comment>
<organism evidence="1 2">
    <name type="scientific">Celeribacter persicus</name>
    <dbReference type="NCBI Taxonomy" id="1651082"/>
    <lineage>
        <taxon>Bacteria</taxon>
        <taxon>Pseudomonadati</taxon>
        <taxon>Pseudomonadota</taxon>
        <taxon>Alphaproteobacteria</taxon>
        <taxon>Rhodobacterales</taxon>
        <taxon>Roseobacteraceae</taxon>
        <taxon>Celeribacter</taxon>
    </lineage>
</organism>